<keyword evidence="2" id="KW-1185">Reference proteome</keyword>
<dbReference type="AlphaFoldDB" id="A0A226F3D8"/>
<protein>
    <submittedName>
        <fullName evidence="1">Nucleolar protein 4</fullName>
    </submittedName>
</protein>
<reference evidence="1 2" key="1">
    <citation type="submission" date="2015-12" db="EMBL/GenBank/DDBJ databases">
        <title>The genome of Folsomia candida.</title>
        <authorList>
            <person name="Faddeeva A."/>
            <person name="Derks M.F."/>
            <person name="Anvar Y."/>
            <person name="Smit S."/>
            <person name="Van Straalen N."/>
            <person name="Roelofs D."/>
        </authorList>
    </citation>
    <scope>NUCLEOTIDE SEQUENCE [LARGE SCALE GENOMIC DNA]</scope>
    <source>
        <strain evidence="1 2">VU population</strain>
        <tissue evidence="1">Whole body</tissue>
    </source>
</reference>
<sequence length="296" mass="33043">MHKDRSETAVQIPPSITFLPPQIHSRLETARVQDGSGLDKPIFKRVAVVEYFFDIIYMVHVETEAKNGKHAGQKRTYRAITEKYAFLPREAVTKFLLQCTECQKRGSPGIESTSTGSSGGSLSKIFAVDRSLSPLSPIATDPASTPPISSYSEKSPPSEFDINFSSLPFSTTTTRRTLLPSYLAHDEFAEERKQSSTYGGGDGSTQDEHVDEAFTMGGRRRAEVTTTVLEIRTTRDYHLNTISRKESAITALPPDKERERARTQIISDFKAVVGGKESGFAKKAREEWKERKRNCE</sequence>
<comment type="caution">
    <text evidence="1">The sequence shown here is derived from an EMBL/GenBank/DDBJ whole genome shotgun (WGS) entry which is preliminary data.</text>
</comment>
<dbReference type="OrthoDB" id="6371073at2759"/>
<accession>A0A226F3D8</accession>
<proteinExistence type="predicted"/>
<organism evidence="1 2">
    <name type="scientific">Folsomia candida</name>
    <name type="common">Springtail</name>
    <dbReference type="NCBI Taxonomy" id="158441"/>
    <lineage>
        <taxon>Eukaryota</taxon>
        <taxon>Metazoa</taxon>
        <taxon>Ecdysozoa</taxon>
        <taxon>Arthropoda</taxon>
        <taxon>Hexapoda</taxon>
        <taxon>Collembola</taxon>
        <taxon>Entomobryomorpha</taxon>
        <taxon>Isotomoidea</taxon>
        <taxon>Isotomidae</taxon>
        <taxon>Proisotominae</taxon>
        <taxon>Folsomia</taxon>
    </lineage>
</organism>
<dbReference type="Proteomes" id="UP000198287">
    <property type="component" value="Unassembled WGS sequence"/>
</dbReference>
<evidence type="ECO:0000313" key="1">
    <source>
        <dbReference type="EMBL" id="OXA63691.1"/>
    </source>
</evidence>
<gene>
    <name evidence="1" type="ORF">Fcan01_01979</name>
</gene>
<dbReference type="EMBL" id="LNIX01000001">
    <property type="protein sequence ID" value="OXA63691.1"/>
    <property type="molecule type" value="Genomic_DNA"/>
</dbReference>
<evidence type="ECO:0000313" key="2">
    <source>
        <dbReference type="Proteomes" id="UP000198287"/>
    </source>
</evidence>
<name>A0A226F3D8_FOLCA</name>